<gene>
    <name evidence="1" type="ORF">N7449_000845</name>
</gene>
<name>A0A9W9N5S9_9EURO</name>
<dbReference type="AlphaFoldDB" id="A0A9W9N5S9"/>
<dbReference type="OrthoDB" id="4350933at2759"/>
<sequence length="100" mass="11608">MNIRSMNSTSHLNLYSRGFFSHLRNKAAFYSQEEIEAHCAAATTNYSSIRSSTCPETGFGYRTVKVHLINPMKIMFVMIIYWYSQIKMQRTPALHPIRTI</sequence>
<organism evidence="1 2">
    <name type="scientific">Penicillium cf. viridicatum</name>
    <dbReference type="NCBI Taxonomy" id="2972119"/>
    <lineage>
        <taxon>Eukaryota</taxon>
        <taxon>Fungi</taxon>
        <taxon>Dikarya</taxon>
        <taxon>Ascomycota</taxon>
        <taxon>Pezizomycotina</taxon>
        <taxon>Eurotiomycetes</taxon>
        <taxon>Eurotiomycetidae</taxon>
        <taxon>Eurotiales</taxon>
        <taxon>Aspergillaceae</taxon>
        <taxon>Penicillium</taxon>
    </lineage>
</organism>
<reference evidence="1" key="1">
    <citation type="submission" date="2022-11" db="EMBL/GenBank/DDBJ databases">
        <authorList>
            <person name="Petersen C."/>
        </authorList>
    </citation>
    <scope>NUCLEOTIDE SEQUENCE</scope>
    <source>
        <strain evidence="1">IBT 20477</strain>
    </source>
</reference>
<dbReference type="EMBL" id="JAPQKQ010000001">
    <property type="protein sequence ID" value="KAJ5213676.1"/>
    <property type="molecule type" value="Genomic_DNA"/>
</dbReference>
<comment type="caution">
    <text evidence="1">The sequence shown here is derived from an EMBL/GenBank/DDBJ whole genome shotgun (WGS) entry which is preliminary data.</text>
</comment>
<protein>
    <submittedName>
        <fullName evidence="1">Uncharacterized protein</fullName>
    </submittedName>
</protein>
<evidence type="ECO:0000313" key="2">
    <source>
        <dbReference type="Proteomes" id="UP001150942"/>
    </source>
</evidence>
<evidence type="ECO:0000313" key="1">
    <source>
        <dbReference type="EMBL" id="KAJ5213676.1"/>
    </source>
</evidence>
<accession>A0A9W9N5S9</accession>
<keyword evidence="2" id="KW-1185">Reference proteome</keyword>
<proteinExistence type="predicted"/>
<dbReference type="Proteomes" id="UP001150942">
    <property type="component" value="Unassembled WGS sequence"/>
</dbReference>
<reference evidence="1" key="2">
    <citation type="journal article" date="2023" name="IMA Fungus">
        <title>Comparative genomic study of the Penicillium genus elucidates a diverse pangenome and 15 lateral gene transfer events.</title>
        <authorList>
            <person name="Petersen C."/>
            <person name="Sorensen T."/>
            <person name="Nielsen M.R."/>
            <person name="Sondergaard T.E."/>
            <person name="Sorensen J.L."/>
            <person name="Fitzpatrick D.A."/>
            <person name="Frisvad J.C."/>
            <person name="Nielsen K.L."/>
        </authorList>
    </citation>
    <scope>NUCLEOTIDE SEQUENCE</scope>
    <source>
        <strain evidence="1">IBT 20477</strain>
    </source>
</reference>